<evidence type="ECO:0000313" key="1">
    <source>
        <dbReference type="EMBL" id="PIO58516.1"/>
    </source>
</evidence>
<proteinExistence type="predicted"/>
<sequence length="62" mass="7125">MRDSLPYFAPFLEDEVIYRDFMAVISHLISSTSSNEVKLDKDGNPIMFTFADCDEPIEYDNA</sequence>
<dbReference type="EMBL" id="KZ360901">
    <property type="protein sequence ID" value="PIO58516.1"/>
    <property type="molecule type" value="Genomic_DNA"/>
</dbReference>
<protein>
    <submittedName>
        <fullName evidence="1">Uncharacterized protein</fullName>
    </submittedName>
</protein>
<accession>A0A2G9TKK7</accession>
<organism evidence="1 2">
    <name type="scientific">Teladorsagia circumcincta</name>
    <name type="common">Brown stomach worm</name>
    <name type="synonym">Ostertagia circumcincta</name>
    <dbReference type="NCBI Taxonomy" id="45464"/>
    <lineage>
        <taxon>Eukaryota</taxon>
        <taxon>Metazoa</taxon>
        <taxon>Ecdysozoa</taxon>
        <taxon>Nematoda</taxon>
        <taxon>Chromadorea</taxon>
        <taxon>Rhabditida</taxon>
        <taxon>Rhabditina</taxon>
        <taxon>Rhabditomorpha</taxon>
        <taxon>Strongyloidea</taxon>
        <taxon>Trichostrongylidae</taxon>
        <taxon>Teladorsagia</taxon>
    </lineage>
</organism>
<gene>
    <name evidence="1" type="ORF">TELCIR_20049</name>
</gene>
<dbReference type="Proteomes" id="UP000230423">
    <property type="component" value="Unassembled WGS sequence"/>
</dbReference>
<name>A0A2G9TKK7_TELCI</name>
<dbReference type="OrthoDB" id="10414131at2759"/>
<reference evidence="1 2" key="1">
    <citation type="submission" date="2015-09" db="EMBL/GenBank/DDBJ databases">
        <title>Draft genome of the parasitic nematode Teladorsagia circumcincta isolate WARC Sus (inbred).</title>
        <authorList>
            <person name="Mitreva M."/>
        </authorList>
    </citation>
    <scope>NUCLEOTIDE SEQUENCE [LARGE SCALE GENOMIC DNA]</scope>
    <source>
        <strain evidence="1 2">S</strain>
    </source>
</reference>
<dbReference type="AlphaFoldDB" id="A0A2G9TKK7"/>
<keyword evidence="2" id="KW-1185">Reference proteome</keyword>
<evidence type="ECO:0000313" key="2">
    <source>
        <dbReference type="Proteomes" id="UP000230423"/>
    </source>
</evidence>